<sequence length="492" mass="52584">MASGPSSIMLMTSDMTTLVSAAENKVVNPWDALPPELLALVLVKTRLAPGHLPQQVSSSWKQAVEHPDHTAAWLVHTNGQSLMQFTLLKAAGCTRQDSAALMQRVLEAYRPQLTKPLSSSNLWDRWHRAGLLCGALDKAAGMCRVDTWLQLMQHVPAASGLRCTDALAWNAWLRDRLSPMLVAAARQGDAAACSELLRASLPFTSYDPNEAAAVADYEQQSHGDHMHPFIQPLCAAATAAAEAGHHELAAHLLVQQMPEMAATMTGNTTLARAGTTVLSAAVMAADIDTCHMLLSGYPVSAVITAIVITNVMCDAAAPDAVLPALIEHLPEGLSAAVWERLLPRVAARAVLSGDQGLQALGALMSAPQLSQIPLPQQVHVIVQRTSHCKYVTESLYKMFVVKLLHEGSDAAVQMSLQHHGLTQALAQLQVETLQSIISEGMPGDEASARARRVLVAYAEACRLQQADACAGMKELVGWLQQGGNATGMDQQG</sequence>
<dbReference type="AlphaFoldDB" id="A0A7S0WKL8"/>
<dbReference type="EMBL" id="HBFB01007098">
    <property type="protein sequence ID" value="CAD8670166.1"/>
    <property type="molecule type" value="Transcribed_RNA"/>
</dbReference>
<evidence type="ECO:0000313" key="1">
    <source>
        <dbReference type="EMBL" id="CAD8670166.1"/>
    </source>
</evidence>
<reference evidence="1" key="1">
    <citation type="submission" date="2021-01" db="EMBL/GenBank/DDBJ databases">
        <authorList>
            <person name="Corre E."/>
            <person name="Pelletier E."/>
            <person name="Niang G."/>
            <person name="Scheremetjew M."/>
            <person name="Finn R."/>
            <person name="Kale V."/>
            <person name="Holt S."/>
            <person name="Cochrane G."/>
            <person name="Meng A."/>
            <person name="Brown T."/>
            <person name="Cohen L."/>
        </authorList>
    </citation>
    <scope>NUCLEOTIDE SEQUENCE</scope>
    <source>
        <strain evidence="1">SAG 11-49</strain>
    </source>
</reference>
<accession>A0A7S0WKL8</accession>
<gene>
    <name evidence="1" type="ORF">CLEI1391_LOCUS3991</name>
</gene>
<proteinExistence type="predicted"/>
<organism evidence="1">
    <name type="scientific">Chlamydomonas leiostraca</name>
    <dbReference type="NCBI Taxonomy" id="1034604"/>
    <lineage>
        <taxon>Eukaryota</taxon>
        <taxon>Viridiplantae</taxon>
        <taxon>Chlorophyta</taxon>
        <taxon>core chlorophytes</taxon>
        <taxon>Chlorophyceae</taxon>
        <taxon>CS clade</taxon>
        <taxon>Chlamydomonadales</taxon>
        <taxon>Chlamydomonadaceae</taxon>
        <taxon>Chlamydomonas</taxon>
    </lineage>
</organism>
<name>A0A7S0WKL8_9CHLO</name>
<protein>
    <submittedName>
        <fullName evidence="1">Uncharacterized protein</fullName>
    </submittedName>
</protein>